<evidence type="ECO:0000256" key="2">
    <source>
        <dbReference type="SAM" id="SignalP"/>
    </source>
</evidence>
<feature type="compositionally biased region" description="Polar residues" evidence="1">
    <location>
        <begin position="1488"/>
        <end position="1497"/>
    </location>
</feature>
<organism evidence="4 5">
    <name type="scientific">Termitidicoccus mucosus</name>
    <dbReference type="NCBI Taxonomy" id="1184151"/>
    <lineage>
        <taxon>Bacteria</taxon>
        <taxon>Pseudomonadati</taxon>
        <taxon>Verrucomicrobiota</taxon>
        <taxon>Opitutia</taxon>
        <taxon>Opitutales</taxon>
        <taxon>Opitutaceae</taxon>
        <taxon>Termitidicoccus</taxon>
    </lineage>
</organism>
<dbReference type="NCBIfam" id="TIGR01451">
    <property type="entry name" value="B_ant_repeat"/>
    <property type="match status" value="5"/>
</dbReference>
<dbReference type="STRING" id="1184151.AW736_05460"/>
<dbReference type="Gene3D" id="2.60.40.10">
    <property type="entry name" value="Immunoglobulins"/>
    <property type="match status" value="2"/>
</dbReference>
<protein>
    <recommendedName>
        <fullName evidence="3">DUF11 domain-containing protein</fullName>
    </recommendedName>
</protein>
<evidence type="ECO:0000259" key="3">
    <source>
        <dbReference type="Pfam" id="PF01345"/>
    </source>
</evidence>
<dbReference type="InterPro" id="IPR013783">
    <property type="entry name" value="Ig-like_fold"/>
</dbReference>
<dbReference type="Pfam" id="PF01345">
    <property type="entry name" value="DUF11"/>
    <property type="match status" value="1"/>
</dbReference>
<dbReference type="InterPro" id="IPR047589">
    <property type="entry name" value="DUF11_rpt"/>
</dbReference>
<dbReference type="Proteomes" id="UP000078486">
    <property type="component" value="Unassembled WGS sequence"/>
</dbReference>
<dbReference type="InterPro" id="IPR026466">
    <property type="entry name" value="Fim_isopep_form_D2_dom"/>
</dbReference>
<keyword evidence="2" id="KW-0732">Signal</keyword>
<dbReference type="PANTHER" id="PTHR34819">
    <property type="entry name" value="LARGE CYSTEINE-RICH PERIPLASMIC PROTEIN OMCB"/>
    <property type="match status" value="1"/>
</dbReference>
<name>A0A178IMS7_9BACT</name>
<reference evidence="4 5" key="1">
    <citation type="submission" date="2016-01" db="EMBL/GenBank/DDBJ databases">
        <title>High potential of lignocellulose degradation of a new Verrucomicrobia species.</title>
        <authorList>
            <person name="Wang Y."/>
            <person name="Shi Y."/>
            <person name="Qiu Z."/>
            <person name="Liu S."/>
            <person name="Yang H."/>
        </authorList>
    </citation>
    <scope>NUCLEOTIDE SEQUENCE [LARGE SCALE GENOMIC DNA]</scope>
    <source>
        <strain evidence="4 5">TSB47</strain>
    </source>
</reference>
<proteinExistence type="predicted"/>
<dbReference type="RefSeq" id="WP_068769207.1">
    <property type="nucleotide sequence ID" value="NZ_KV441839.1"/>
</dbReference>
<dbReference type="Gene3D" id="2.60.40.740">
    <property type="match status" value="2"/>
</dbReference>
<comment type="caution">
    <text evidence="4">The sequence shown here is derived from an EMBL/GenBank/DDBJ whole genome shotgun (WGS) entry which is preliminary data.</text>
</comment>
<dbReference type="SUPFAM" id="SSF117074">
    <property type="entry name" value="Hypothetical protein PA1324"/>
    <property type="match status" value="1"/>
</dbReference>
<gene>
    <name evidence="4" type="ORF">AW736_05460</name>
</gene>
<dbReference type="NCBIfam" id="TIGR04226">
    <property type="entry name" value="RrgB_K2N_iso_D2"/>
    <property type="match status" value="1"/>
</dbReference>
<dbReference type="InterPro" id="IPR051172">
    <property type="entry name" value="Chlamydia_OmcB"/>
</dbReference>
<feature type="domain" description="DUF11" evidence="3">
    <location>
        <begin position="3110"/>
        <end position="3201"/>
    </location>
</feature>
<dbReference type="EMBL" id="LRRQ01000042">
    <property type="protein sequence ID" value="OAM91078.1"/>
    <property type="molecule type" value="Genomic_DNA"/>
</dbReference>
<evidence type="ECO:0000313" key="4">
    <source>
        <dbReference type="EMBL" id="OAM91078.1"/>
    </source>
</evidence>
<keyword evidence="5" id="KW-1185">Reference proteome</keyword>
<evidence type="ECO:0000256" key="1">
    <source>
        <dbReference type="SAM" id="MobiDB-lite"/>
    </source>
</evidence>
<feature type="region of interest" description="Disordered" evidence="1">
    <location>
        <begin position="1488"/>
        <end position="1510"/>
    </location>
</feature>
<feature type="signal peptide" evidence="2">
    <location>
        <begin position="1"/>
        <end position="35"/>
    </location>
</feature>
<dbReference type="PANTHER" id="PTHR34819:SF3">
    <property type="entry name" value="CELL SURFACE PROTEIN"/>
    <property type="match status" value="1"/>
</dbReference>
<evidence type="ECO:0000313" key="5">
    <source>
        <dbReference type="Proteomes" id="UP000078486"/>
    </source>
</evidence>
<accession>A0A178IMS7</accession>
<dbReference type="InterPro" id="IPR001434">
    <property type="entry name" value="OmcB-like_DUF11"/>
</dbReference>
<sequence>MKHTPSWCGRSACGLPFCAAFFALLLCAFSVDARAALAVAPSFIPAQSGRTWMDIGGVWNGSAEADADTVRLTITNDAVERYEFGLAVTLPAHFHYVPGTASLYSSTDPELTGVTAAQTGNTLTFTFPEGYDLPADATLVIDYGIIIAATTDLAPGTYEQLVTARHAEMEGGAATLQTTASLGIFVRAGASMLIVTAGGGGNRQTKAVGETATFHVTVANTGLGALFDVAIDESLIFNASDRSLQLTGMEKIAPASRAATGSMPILVMPYLAPGESFVVEVQALVTDCDAIFNTVSTYDITGGILKSADSAVTLDLKQPLITYTPPNVTLAYGAPVPVGPFVVANTKLGPAHNVVLQTNLHQLGVMVDALTDGWSYDPGTGAFTYTGNADHAIANGIDIPLGFSLETSSYCNGTPGGVVIWRSSYTNGCGDPYATPTAISIVFPPTGAPAISLGQSVSRRIAIGDAAQAFVVTLSAENTDLIDNDTIVVTETLPAGLPFDPLSITATAGDFAITGDIITWTVGKGALAGGSQATLTVPFEYTHPCDAGVQYTATAGIVGAQSIGGCALGSTASATFFLSNNPAATVEQYFNIASPPEGGVFETGRHSTDASREIALGEGEFVSFEASYAFGAGYIGTWNGSTYVDDFGGAGIADHQRLVPDTLQYSINGGSTWAPVPSGFVTGGNGAALNIQLDFITGVTGSDSVDGKALRIRYQATLTDSALGGGIQGEVLQVAQLSIAGVPAGAPSTCTNPLESNFRQGVYYNIARAAASVSVSFDKPDPARCEIIGVTLAVDKHPTGKYVRNLDIVLDLGSHYEFLPEGEQSFSYSGDFNSGNLILSGAPGAPVFTYNPANPLTQASTVTFRVRLKPGAPIAPAQLKATVNYDDLQTSTSPDKTEFATSAHTQPILVRSAQLAIRATPDTVIVSGQRVEWDIHATNTGDGIAYDSQLTNRMPFTLKVDEGATNAANSGAALVRTSTGSGPTYRETLAWTLGDIAQGDTVTRRVIAIIDTDTSCAFANGSNEIEAHWGCGDSWFGAAVMLAPKYTTPQGQMLVAHDTANSVARLCGDGLIEIIVRNTGAGDIHNVVVKEVLDSSLIFKTNTAQYSIDGGAWTGAPDPDGLGTITNPYQWTSAGIAKLTRLRHAGASSESGEIPQEIRIRFNVTAGGTFPATTPTAAASATGQIACGDDALSLSPGIVSIKSEKPEVTVTKTARNDSAGQTAFAETVYGGRGDTIEWRIVIANTGNVAATHLRLSDALSGTGGAAIISSADDTGSGFSPGNILAGQVISLSDLPAGATRTYLITEVLGSDCNIAPSRNTEVSWGCDVPPAGQHNDIDAPGTPMDAATLILAPAIGAGTEISQTITYLSGGRARVVAEIINRGGNAYNLSVTNTFPNPNMVLDETATPVVAHDRLSGSPYSGAPVEQVTSVVVNNDALLSPEFTLHGAGTGNPAIGDHILRYGDRITLTYYVRSAVFDEDFANTFPALTTQDSTNSRDPAPPASGNNTVKVDYRNSCDNPLSNSHTATIDLLSPNLDITAASPGNFVITDSTARDYTFTLQNVGDAGSLASHITADFPELGTGWTINSIRISAATAGTGGTVSTVGANATLEGGLWTFAPLQLGTLGTGGSITITVNAAYSGTPASLRLRLRVRGEARGADGAAVTNYYSHDQRGQRVIGVELDKTVQGTSEPDAHSSGANVLIGEEATFRLRARLFGAEAGVSGIRIHDTPTDSNGPLHLGLAYVSHTPTGDSKITPSSVTPPLSVREPPSMAESRVVFVLPDLSETAINNDDDNLFETDLTVRVLNIAGNVAAVSKSLRNNLGLQFNYLGQLFRSNDTDDAFSTGGSDVTPTASLHRHADVTVHRPALDVTRQVRNRGPGGTATPAFADTLTGAQAGDVIEYRIEVKNTAPTAGLFSLHVEDTLPAKVVLVADAAGLDTNNDGIVDVAGGTIASGNKMTFDWTVFSSGTEGSNLVRLDAGVSLVLLYRGTLDSSVNPLENLQSVAKVVARSVPVNSDLTAVNQTGTMGVAADNNTDGTAPIAARTLTAERAATVAVAPISVVENKKQIIARSVATDMAAPVVIGEQIRYQIGLVIPKGTVPRLKVYDQLPAGLEFLNFETVQFGEAFADDTQPNTQVEAQSITWDFGDNRLVNDGTPAERTVLLTYVAQVRNVAANIRGASITNAATFTFTVGGTPEVIAPVTVAVAEPNVTLTRQVRNVTRSGSFSSTATADAGDIIEYQVALTNATGTNISTARDLNLVETLPLGLTYVLDSTISPSGWAALGNPQITGDADLGYVLTWGRGRGDTSTKHDLAPGESKAFTFQVTVDNTSRPLQQYQSILAADWTSLDGAGPILDAYALGSAGDTLGERTGVASDTLNTYLKTTSITATALNSTSITKVKSGDTLPRTAADETGASPDGFRIGDIITYTVTATLQEGTLPGFRIDDTLPSGLAFIDTVSILPATHAGIPTDTTPFFYTTPDPGNTTAPATGATGAIAWQFGNLVNSGDNNTANDTLVLTYRARVIDVDGLLPPVATPAATATTLENSAAPVYRDALDNPAGPDAVKAPVTIRQPRLTLTRTALDPDPALCSANVLRPGDTGKFRLTVTNTGTAPAYNIRLTETLPFHLRDTPPQLSSASIDGSPVTDLALIDRVWNDTTGVWTFTLADAQILRPDQTLVLNYTYTVDATAPKGETLSPIVGIVTEYYSLPPETPVANPHRRQYAPVSATDNTIIIGLEIKGFVYNDIEPNGHRDGFEDWSAGPAVYVNLVNSSNQVCRSVQVAAASAGDYLLPRVAPGSYRVIVTDSATSITAAAPLAWLFRSPADGIRPVTLGKVDLLEENFGLYQGTGTFTGVVFKDAGDTSGTGANNGQQDPAEPGIAGVTVRLLKSGTEIATAVTDGSGRFALYVPSSGPNIVSFGDTLVIEEVNPAGYISTGATVPAGISGDYNRGTDCITFTYILAGSMSGFRFGDVPVNAFHTDGAQTILPGAVAFYRHTFVAGTAGTVTFTSGNSATPDIPWAQVILRDNNCNGTPGSAVTTSIAVKAGDEVCIILKDASPAGAPWSAVNTTTVIATFVYTGADPALLDSVLARQDVTTVGAVASAGLQLVKNVDKNTATPGAEIEYTITYTNTGAGELTDLFIADSTPAYTTFIEASAETPFPADLDTVVVTAPSVGGTGAITWTFTGALAPGAGGTVRFKIKVDGQ</sequence>
<feature type="chain" id="PRO_5008089233" description="DUF11 domain-containing protein" evidence="2">
    <location>
        <begin position="36"/>
        <end position="3210"/>
    </location>
</feature>